<comment type="similarity">
    <text evidence="1">Belongs to the short-chain dehydrogenases/reductases (SDR) family.</text>
</comment>
<dbReference type="PRINTS" id="PR00081">
    <property type="entry name" value="GDHRDH"/>
</dbReference>
<evidence type="ECO:0000313" key="3">
    <source>
        <dbReference type="Proteomes" id="UP001601442"/>
    </source>
</evidence>
<dbReference type="Proteomes" id="UP001601442">
    <property type="component" value="Unassembled WGS sequence"/>
</dbReference>
<dbReference type="InterPro" id="IPR002347">
    <property type="entry name" value="SDR_fam"/>
</dbReference>
<dbReference type="Gene3D" id="3.40.50.720">
    <property type="entry name" value="NAD(P)-binding Rossmann-like Domain"/>
    <property type="match status" value="1"/>
</dbReference>
<reference evidence="2 3" key="1">
    <citation type="submission" date="2024-10" db="EMBL/GenBank/DDBJ databases">
        <title>The Natural Products Discovery Center: Release of the First 8490 Sequenced Strains for Exploring Actinobacteria Biosynthetic Diversity.</title>
        <authorList>
            <person name="Kalkreuter E."/>
            <person name="Kautsar S.A."/>
            <person name="Yang D."/>
            <person name="Bader C.D."/>
            <person name="Teijaro C.N."/>
            <person name="Fluegel L."/>
            <person name="Davis C.M."/>
            <person name="Simpson J.R."/>
            <person name="Lauterbach L."/>
            <person name="Steele A.D."/>
            <person name="Gui C."/>
            <person name="Meng S."/>
            <person name="Li G."/>
            <person name="Viehrig K."/>
            <person name="Ye F."/>
            <person name="Su P."/>
            <person name="Kiefer A.F."/>
            <person name="Nichols A."/>
            <person name="Cepeda A.J."/>
            <person name="Yan W."/>
            <person name="Fan B."/>
            <person name="Jiang Y."/>
            <person name="Adhikari A."/>
            <person name="Zheng C.-J."/>
            <person name="Schuster L."/>
            <person name="Cowan T.M."/>
            <person name="Smanski M.J."/>
            <person name="Chevrette M.G."/>
            <person name="De Carvalho L.P.S."/>
            <person name="Shen B."/>
        </authorList>
    </citation>
    <scope>NUCLEOTIDE SEQUENCE [LARGE SCALE GENOMIC DNA]</scope>
    <source>
        <strain evidence="2 3">NPDC004119</strain>
    </source>
</reference>
<evidence type="ECO:0000313" key="2">
    <source>
        <dbReference type="EMBL" id="MFF0499782.1"/>
    </source>
</evidence>
<dbReference type="PROSITE" id="PS00061">
    <property type="entry name" value="ADH_SHORT"/>
    <property type="match status" value="1"/>
</dbReference>
<comment type="caution">
    <text evidence="2">The sequence shown here is derived from an EMBL/GenBank/DDBJ whole genome shotgun (WGS) entry which is preliminary data.</text>
</comment>
<dbReference type="SUPFAM" id="SSF51735">
    <property type="entry name" value="NAD(P)-binding Rossmann-fold domains"/>
    <property type="match status" value="1"/>
</dbReference>
<organism evidence="2 3">
    <name type="scientific">Nocardia aobensis</name>
    <dbReference type="NCBI Taxonomy" id="257277"/>
    <lineage>
        <taxon>Bacteria</taxon>
        <taxon>Bacillati</taxon>
        <taxon>Actinomycetota</taxon>
        <taxon>Actinomycetes</taxon>
        <taxon>Mycobacteriales</taxon>
        <taxon>Nocardiaceae</taxon>
        <taxon>Nocardia</taxon>
    </lineage>
</organism>
<keyword evidence="2" id="KW-0560">Oxidoreductase</keyword>
<gene>
    <name evidence="2" type="ORF">ACFYU5_25515</name>
</gene>
<dbReference type="PANTHER" id="PTHR42760:SF122">
    <property type="entry name" value="NAD(P)-BINDING PROTEIN"/>
    <property type="match status" value="1"/>
</dbReference>
<dbReference type="InterPro" id="IPR020904">
    <property type="entry name" value="Sc_DH/Rdtase_CS"/>
</dbReference>
<dbReference type="PANTHER" id="PTHR42760">
    <property type="entry name" value="SHORT-CHAIN DEHYDROGENASES/REDUCTASES FAMILY MEMBER"/>
    <property type="match status" value="1"/>
</dbReference>
<keyword evidence="3" id="KW-1185">Reference proteome</keyword>
<dbReference type="GO" id="GO:0016491">
    <property type="term" value="F:oxidoreductase activity"/>
    <property type="evidence" value="ECO:0007669"/>
    <property type="project" value="UniProtKB-KW"/>
</dbReference>
<dbReference type="Pfam" id="PF13561">
    <property type="entry name" value="adh_short_C2"/>
    <property type="match status" value="1"/>
</dbReference>
<dbReference type="InterPro" id="IPR036291">
    <property type="entry name" value="NAD(P)-bd_dom_sf"/>
</dbReference>
<protein>
    <submittedName>
        <fullName evidence="2">SDR family NAD(P)-dependent oxidoreductase</fullName>
        <ecNumber evidence="2">1.1.1.-</ecNumber>
    </submittedName>
</protein>
<accession>A0ABW6P9E0</accession>
<dbReference type="EC" id="1.1.1.-" evidence="2"/>
<dbReference type="RefSeq" id="WP_387398520.1">
    <property type="nucleotide sequence ID" value="NZ_JBIAMT010000005.1"/>
</dbReference>
<dbReference type="EMBL" id="JBIAMT010000005">
    <property type="protein sequence ID" value="MFF0499782.1"/>
    <property type="molecule type" value="Genomic_DNA"/>
</dbReference>
<sequence length="258" mass="26267">MTTSGEGLPLGLRGKSAVVVGTGPAIGRACATALARAGARVACLDRDAGAAEASAQAVHALGADGTSHVIDVLDRDAVRSTFADIAENHVGIDVVVNVVGASRWARAAEIADGDWDEVLDLNLRQQWVVAQEALRHMIPVRAGSILAIASVSGLAASTLHGAYGAAKAGLMSLVRTLAVENGEYGIRVNAIAPGTIDTPARAGDTELAAKVPLRRRGRPDDIGDAAVFLSSEAASYISGQVLVVDGGVSVVHTLIDVA</sequence>
<proteinExistence type="inferred from homology"/>
<evidence type="ECO:0000256" key="1">
    <source>
        <dbReference type="ARBA" id="ARBA00006484"/>
    </source>
</evidence>
<dbReference type="PRINTS" id="PR00080">
    <property type="entry name" value="SDRFAMILY"/>
</dbReference>
<name>A0ABW6P9E0_9NOCA</name>